<sequence length="472" mass="53714">MIGFLRRQSWTDRILLAVALGCLIATAIQYPLSTTFPIGGDAAAHIATVQHLQTRPMYTLNRIMHSWYPVSYLLFSTLTFAPKISWTDVYPWWMALGQITTGLSVGVLARRMYGNKAGIIAMAIWGLTPITMTSFFEDATMGQLWSLPWIVLFFERLSAKSLPGMAVCALLALLSHPITGCILLATLMFTTINLWLGHHKFSKEEEIIRKIFTWITIAGAVTALYLLATRFEVLLLQSRESSIYIPELFHGFFYPWLLLSILGWTMFIILSAKHNALTAISLGSFFFLSFLLAANNYLGIGFWTNRVNAYLLICIVLGAAIGFSYIVETTKAPRISVLAAIFVLLGATISVWNTNANIYRRTESKTLYIRIHPEELEAIAWIRTTTPLHSIVFTSAITRHYEWIPVLSDREWKTITLNEIQSPKYEELENEKYITFFTRKERAPEYIRNNTVKYSLVYENKGSEIFQIIPTP</sequence>
<feature type="transmembrane region" description="Helical" evidence="1">
    <location>
        <begin position="248"/>
        <end position="270"/>
    </location>
</feature>
<dbReference type="EMBL" id="MHHR01000021">
    <property type="protein sequence ID" value="OGY34123.1"/>
    <property type="molecule type" value="Genomic_DNA"/>
</dbReference>
<feature type="transmembrane region" description="Helical" evidence="1">
    <location>
        <begin position="90"/>
        <end position="110"/>
    </location>
</feature>
<proteinExistence type="predicted"/>
<gene>
    <name evidence="2" type="ORF">A3D99_02015</name>
</gene>
<keyword evidence="1" id="KW-0812">Transmembrane</keyword>
<accession>A0A1G1X2C5</accession>
<dbReference type="AlphaFoldDB" id="A0A1G1X2C5"/>
<feature type="transmembrane region" description="Helical" evidence="1">
    <location>
        <begin position="309"/>
        <end position="327"/>
    </location>
</feature>
<evidence type="ECO:0000313" key="2">
    <source>
        <dbReference type="EMBL" id="OGY34123.1"/>
    </source>
</evidence>
<evidence type="ECO:0000313" key="3">
    <source>
        <dbReference type="Proteomes" id="UP000177528"/>
    </source>
</evidence>
<organism evidence="2 3">
    <name type="scientific">Candidatus Andersenbacteria bacterium RIFCSPHIGHO2_12_FULL_45_11</name>
    <dbReference type="NCBI Taxonomy" id="1797281"/>
    <lineage>
        <taxon>Bacteria</taxon>
        <taxon>Candidatus Anderseniibacteriota</taxon>
    </lineage>
</organism>
<comment type="caution">
    <text evidence="2">The sequence shown here is derived from an EMBL/GenBank/DDBJ whole genome shotgun (WGS) entry which is preliminary data.</text>
</comment>
<feature type="transmembrane region" description="Helical" evidence="1">
    <location>
        <begin position="282"/>
        <end position="303"/>
    </location>
</feature>
<name>A0A1G1X2C5_9BACT</name>
<feature type="transmembrane region" description="Helical" evidence="1">
    <location>
        <begin position="211"/>
        <end position="228"/>
    </location>
</feature>
<keyword evidence="1" id="KW-1133">Transmembrane helix</keyword>
<protein>
    <recommendedName>
        <fullName evidence="4">Glycosyltransferase RgtA/B/C/D-like domain-containing protein</fullName>
    </recommendedName>
</protein>
<feature type="transmembrane region" description="Helical" evidence="1">
    <location>
        <begin position="117"/>
        <end position="136"/>
    </location>
</feature>
<feature type="transmembrane region" description="Helical" evidence="1">
    <location>
        <begin position="334"/>
        <end position="352"/>
    </location>
</feature>
<evidence type="ECO:0000256" key="1">
    <source>
        <dbReference type="SAM" id="Phobius"/>
    </source>
</evidence>
<evidence type="ECO:0008006" key="4">
    <source>
        <dbReference type="Google" id="ProtNLM"/>
    </source>
</evidence>
<feature type="transmembrane region" description="Helical" evidence="1">
    <location>
        <begin position="164"/>
        <end position="190"/>
    </location>
</feature>
<dbReference type="Proteomes" id="UP000177528">
    <property type="component" value="Unassembled WGS sequence"/>
</dbReference>
<reference evidence="2 3" key="1">
    <citation type="journal article" date="2016" name="Nat. Commun.">
        <title>Thousands of microbial genomes shed light on interconnected biogeochemical processes in an aquifer system.</title>
        <authorList>
            <person name="Anantharaman K."/>
            <person name="Brown C.T."/>
            <person name="Hug L.A."/>
            <person name="Sharon I."/>
            <person name="Castelle C.J."/>
            <person name="Probst A.J."/>
            <person name="Thomas B.C."/>
            <person name="Singh A."/>
            <person name="Wilkins M.J."/>
            <person name="Karaoz U."/>
            <person name="Brodie E.L."/>
            <person name="Williams K.H."/>
            <person name="Hubbard S.S."/>
            <person name="Banfield J.F."/>
        </authorList>
    </citation>
    <scope>NUCLEOTIDE SEQUENCE [LARGE SCALE GENOMIC DNA]</scope>
</reference>
<keyword evidence="1" id="KW-0472">Membrane</keyword>